<dbReference type="Pfam" id="PF00717">
    <property type="entry name" value="Peptidase_S24"/>
    <property type="match status" value="1"/>
</dbReference>
<organism evidence="5 6">
    <name type="scientific">Paracidobacterium acidisoli</name>
    <dbReference type="NCBI Taxonomy" id="2303751"/>
    <lineage>
        <taxon>Bacteria</taxon>
        <taxon>Pseudomonadati</taxon>
        <taxon>Acidobacteriota</taxon>
        <taxon>Terriglobia</taxon>
        <taxon>Terriglobales</taxon>
        <taxon>Acidobacteriaceae</taxon>
        <taxon>Paracidobacterium</taxon>
    </lineage>
</organism>
<dbReference type="SMART" id="SM00530">
    <property type="entry name" value="HTH_XRE"/>
    <property type="match status" value="1"/>
</dbReference>
<dbReference type="PROSITE" id="PS50943">
    <property type="entry name" value="HTH_CROC1"/>
    <property type="match status" value="1"/>
</dbReference>
<comment type="caution">
    <text evidence="5">The sequence shown here is derived from an EMBL/GenBank/DDBJ whole genome shotgun (WGS) entry which is preliminary data.</text>
</comment>
<evidence type="ECO:0000259" key="4">
    <source>
        <dbReference type="PROSITE" id="PS50943"/>
    </source>
</evidence>
<dbReference type="Gene3D" id="1.10.260.40">
    <property type="entry name" value="lambda repressor-like DNA-binding domains"/>
    <property type="match status" value="1"/>
</dbReference>
<dbReference type="Proteomes" id="UP000264702">
    <property type="component" value="Unassembled WGS sequence"/>
</dbReference>
<dbReference type="SUPFAM" id="SSF47413">
    <property type="entry name" value="lambda repressor-like DNA-binding domains"/>
    <property type="match status" value="1"/>
</dbReference>
<evidence type="ECO:0000256" key="3">
    <source>
        <dbReference type="ARBA" id="ARBA00023163"/>
    </source>
</evidence>
<evidence type="ECO:0000256" key="1">
    <source>
        <dbReference type="ARBA" id="ARBA00023015"/>
    </source>
</evidence>
<dbReference type="PANTHER" id="PTHR40661">
    <property type="match status" value="1"/>
</dbReference>
<dbReference type="Gene3D" id="2.10.109.10">
    <property type="entry name" value="Umud Fragment, subunit A"/>
    <property type="match status" value="1"/>
</dbReference>
<dbReference type="InterPro" id="IPR010982">
    <property type="entry name" value="Lambda_DNA-bd_dom_sf"/>
</dbReference>
<accession>A0A372INE0</accession>
<dbReference type="EMBL" id="QVQT01000004">
    <property type="protein sequence ID" value="RFU16404.1"/>
    <property type="molecule type" value="Genomic_DNA"/>
</dbReference>
<proteinExistence type="predicted"/>
<dbReference type="CDD" id="cd06529">
    <property type="entry name" value="S24_LexA-like"/>
    <property type="match status" value="1"/>
</dbReference>
<dbReference type="InterPro" id="IPR039418">
    <property type="entry name" value="LexA-like"/>
</dbReference>
<gene>
    <name evidence="5" type="ORF">D0Y96_13540</name>
</gene>
<evidence type="ECO:0000256" key="2">
    <source>
        <dbReference type="ARBA" id="ARBA00023125"/>
    </source>
</evidence>
<evidence type="ECO:0000313" key="6">
    <source>
        <dbReference type="Proteomes" id="UP000264702"/>
    </source>
</evidence>
<keyword evidence="1" id="KW-0805">Transcription regulation</keyword>
<dbReference type="OrthoDB" id="9794834at2"/>
<sequence length="259" mass="28512">MAAQQSTSPEWAERIQRLLRELKVTQAGLAERLGISPATVSRWTQGKREPTAEMYVALGNLARRPAGVYFWERAGVDISGHPDASFRQMLSSMRVSLQDFKLVSSRKVSRQLSGKAGAVAIPLLNVTAYGDRVAPKQNVHLSEAQVEDVLLAPLAWCPHPENMISMHVSGDSMYPTIPSGSIIFVDTAATDRKNLARKLTVVAHRDLGFKIARFLRLAGADLLVSANPETMPIDISSASRWKIFGEVLWWVSKDAEPGH</sequence>
<dbReference type="Pfam" id="PF01381">
    <property type="entry name" value="HTH_3"/>
    <property type="match status" value="1"/>
</dbReference>
<dbReference type="PANTHER" id="PTHR40661:SF3">
    <property type="entry name" value="FELS-1 PROPHAGE TRANSCRIPTIONAL REGULATOR"/>
    <property type="match status" value="1"/>
</dbReference>
<reference evidence="5 6" key="1">
    <citation type="submission" date="2018-08" db="EMBL/GenBank/DDBJ databases">
        <title>Acidipila sp. 4G-K13, an acidobacterium isolated from forest soil.</title>
        <authorList>
            <person name="Gao Z.-H."/>
            <person name="Qiu L.-H."/>
        </authorList>
    </citation>
    <scope>NUCLEOTIDE SEQUENCE [LARGE SCALE GENOMIC DNA]</scope>
    <source>
        <strain evidence="5 6">4G-K13</strain>
    </source>
</reference>
<dbReference type="AlphaFoldDB" id="A0A372INE0"/>
<dbReference type="CDD" id="cd00093">
    <property type="entry name" value="HTH_XRE"/>
    <property type="match status" value="1"/>
</dbReference>
<dbReference type="GO" id="GO:0003677">
    <property type="term" value="F:DNA binding"/>
    <property type="evidence" value="ECO:0007669"/>
    <property type="project" value="UniProtKB-KW"/>
</dbReference>
<protein>
    <submittedName>
        <fullName evidence="5">Helix-turn-helix domain-containing protein</fullName>
    </submittedName>
</protein>
<evidence type="ECO:0000313" key="5">
    <source>
        <dbReference type="EMBL" id="RFU16404.1"/>
    </source>
</evidence>
<dbReference type="InterPro" id="IPR001387">
    <property type="entry name" value="Cro/C1-type_HTH"/>
</dbReference>
<keyword evidence="2" id="KW-0238">DNA-binding</keyword>
<keyword evidence="6" id="KW-1185">Reference proteome</keyword>
<dbReference type="SUPFAM" id="SSF51306">
    <property type="entry name" value="LexA/Signal peptidase"/>
    <property type="match status" value="1"/>
</dbReference>
<dbReference type="RefSeq" id="WP_117300733.1">
    <property type="nucleotide sequence ID" value="NZ_QVQT02000004.1"/>
</dbReference>
<dbReference type="InterPro" id="IPR036286">
    <property type="entry name" value="LexA/Signal_pep-like_sf"/>
</dbReference>
<dbReference type="InterPro" id="IPR015927">
    <property type="entry name" value="Peptidase_S24_S26A/B/C"/>
</dbReference>
<keyword evidence="3" id="KW-0804">Transcription</keyword>
<feature type="domain" description="HTH cro/C1-type" evidence="4">
    <location>
        <begin position="15"/>
        <end position="54"/>
    </location>
</feature>
<name>A0A372INE0_9BACT</name>